<evidence type="ECO:0000256" key="2">
    <source>
        <dbReference type="SAM" id="MobiDB-lite"/>
    </source>
</evidence>
<gene>
    <name evidence="4" type="primary">Aste57867_10897</name>
    <name evidence="3" type="ORF">As57867_010857</name>
    <name evidence="4" type="ORF">ASTE57867_10897</name>
</gene>
<evidence type="ECO:0000313" key="5">
    <source>
        <dbReference type="Proteomes" id="UP000332933"/>
    </source>
</evidence>
<evidence type="ECO:0000313" key="3">
    <source>
        <dbReference type="EMBL" id="KAF0698474.1"/>
    </source>
</evidence>
<feature type="compositionally biased region" description="Basic residues" evidence="2">
    <location>
        <begin position="126"/>
        <end position="140"/>
    </location>
</feature>
<dbReference type="Proteomes" id="UP000332933">
    <property type="component" value="Unassembled WGS sequence"/>
</dbReference>
<reference evidence="3" key="2">
    <citation type="submission" date="2019-06" db="EMBL/GenBank/DDBJ databases">
        <title>Genomics analysis of Aphanomyces spp. identifies a new class of oomycete effector associated with host adaptation.</title>
        <authorList>
            <person name="Gaulin E."/>
        </authorList>
    </citation>
    <scope>NUCLEOTIDE SEQUENCE</scope>
    <source>
        <strain evidence="3">CBS 578.67</strain>
    </source>
</reference>
<sequence length="151" mass="18002">MRRPLQFQDHLFHELCLEDGGLFDFDLSDQKTVLTKEEKLLRRRAQIAKSAQKHRLRIREEIESLQAQQEELEGVLEAMQLRWREAAKRERLSRQEAEAINRRLRQTLAQTKSCVSHWREFMPRKSRLHPQKKPLRHHHPGLVSPPSTFAI</sequence>
<organism evidence="4 5">
    <name type="scientific">Aphanomyces stellatus</name>
    <dbReference type="NCBI Taxonomy" id="120398"/>
    <lineage>
        <taxon>Eukaryota</taxon>
        <taxon>Sar</taxon>
        <taxon>Stramenopiles</taxon>
        <taxon>Oomycota</taxon>
        <taxon>Saprolegniomycetes</taxon>
        <taxon>Saprolegniales</taxon>
        <taxon>Verrucalvaceae</taxon>
        <taxon>Aphanomyces</taxon>
    </lineage>
</organism>
<dbReference type="OrthoDB" id="71366at2759"/>
<reference evidence="4 5" key="1">
    <citation type="submission" date="2019-03" db="EMBL/GenBank/DDBJ databases">
        <authorList>
            <person name="Gaulin E."/>
            <person name="Dumas B."/>
        </authorList>
    </citation>
    <scope>NUCLEOTIDE SEQUENCE [LARGE SCALE GENOMIC DNA]</scope>
    <source>
        <strain evidence="4">CBS 568.67</strain>
    </source>
</reference>
<name>A0A485KT74_9STRA</name>
<keyword evidence="5" id="KW-1185">Reference proteome</keyword>
<dbReference type="EMBL" id="VJMH01005237">
    <property type="protein sequence ID" value="KAF0698474.1"/>
    <property type="molecule type" value="Genomic_DNA"/>
</dbReference>
<feature type="coiled-coil region" evidence="1">
    <location>
        <begin position="48"/>
        <end position="82"/>
    </location>
</feature>
<feature type="region of interest" description="Disordered" evidence="2">
    <location>
        <begin position="126"/>
        <end position="151"/>
    </location>
</feature>
<evidence type="ECO:0000313" key="4">
    <source>
        <dbReference type="EMBL" id="VFT87765.1"/>
    </source>
</evidence>
<protein>
    <submittedName>
        <fullName evidence="4">Aste57867_10897 protein</fullName>
    </submittedName>
</protein>
<keyword evidence="1" id="KW-0175">Coiled coil</keyword>
<dbReference type="AlphaFoldDB" id="A0A485KT74"/>
<proteinExistence type="predicted"/>
<evidence type="ECO:0000256" key="1">
    <source>
        <dbReference type="SAM" id="Coils"/>
    </source>
</evidence>
<accession>A0A485KT74</accession>
<dbReference type="EMBL" id="CAADRA010005258">
    <property type="protein sequence ID" value="VFT87765.1"/>
    <property type="molecule type" value="Genomic_DNA"/>
</dbReference>